<dbReference type="RefSeq" id="YP_010660856.1">
    <property type="nucleotide sequence ID" value="NC_070882.1"/>
</dbReference>
<protein>
    <submittedName>
        <fullName evidence="2">Uncharacterized protein</fullName>
    </submittedName>
</protein>
<keyword evidence="1" id="KW-0472">Membrane</keyword>
<feature type="transmembrane region" description="Helical" evidence="1">
    <location>
        <begin position="6"/>
        <end position="25"/>
    </location>
</feature>
<evidence type="ECO:0000313" key="2">
    <source>
        <dbReference type="EMBL" id="QEM41845.1"/>
    </source>
</evidence>
<keyword evidence="1" id="KW-0812">Transmembrane</keyword>
<dbReference type="KEGG" id="vg:77936866"/>
<dbReference type="EMBL" id="MN103543">
    <property type="protein sequence ID" value="QEM41845.1"/>
    <property type="molecule type" value="Genomic_DNA"/>
</dbReference>
<dbReference type="Proteomes" id="UP000322144">
    <property type="component" value="Segment"/>
</dbReference>
<reference evidence="2 3" key="1">
    <citation type="submission" date="2019-06" db="EMBL/GenBank/DDBJ databases">
        <title>A distant relative of Phikzvirus genus phages from a therapeutic phage collection.</title>
        <authorList>
            <person name="Hejnowicz M.S."/>
            <person name="Dabrowski K."/>
            <person name="Gawor J."/>
            <person name="Weber-Dabrowska B."/>
            <person name="Gromadka R."/>
            <person name="Lobocka M.B."/>
        </authorList>
    </citation>
    <scope>NUCLEOTIDE SEQUENCE [LARGE SCALE GENOMIC DNA]</scope>
</reference>
<evidence type="ECO:0000256" key="1">
    <source>
        <dbReference type="SAM" id="Phobius"/>
    </source>
</evidence>
<accession>A0A5C1K7G7</accession>
<proteinExistence type="predicted"/>
<name>A0A5C1K7G7_9CAUD</name>
<sequence>MKTRYVVGAVALGIIVSGFAGAAYLMQRHIDMVNKVVAKAGKVVESYHHVLLRRSQYLFGDPERRYAMLRKACWEEVREILDQEYEPIRKTAEPRVDHYIKQVIYRDLP</sequence>
<keyword evidence="1" id="KW-1133">Transmembrane helix</keyword>
<evidence type="ECO:0000313" key="3">
    <source>
        <dbReference type="Proteomes" id="UP000322144"/>
    </source>
</evidence>
<keyword evidence="3" id="KW-1185">Reference proteome</keyword>
<organism evidence="2 3">
    <name type="scientific">Pseudomonas phage vB_PaeM_PS119XW</name>
    <dbReference type="NCBI Taxonomy" id="2601632"/>
    <lineage>
        <taxon>Viruses</taxon>
        <taxon>Duplodnaviria</taxon>
        <taxon>Heunggongvirae</taxon>
        <taxon>Uroviricota</taxon>
        <taxon>Caudoviricetes</taxon>
        <taxon>Chimalliviridae</taxon>
        <taxon>Pawinskivirus</taxon>
        <taxon>Pawinskivirus PS119XW</taxon>
    </lineage>
</organism>
<dbReference type="GeneID" id="77936866"/>